<dbReference type="PATRIC" id="fig|1393735.3.peg.1334"/>
<dbReference type="SUPFAM" id="SSF47413">
    <property type="entry name" value="lambda repressor-like DNA-binding domains"/>
    <property type="match status" value="1"/>
</dbReference>
<evidence type="ECO:0000313" key="2">
    <source>
        <dbReference type="Proteomes" id="UP000028002"/>
    </source>
</evidence>
<dbReference type="EMBL" id="JGVH01000019">
    <property type="protein sequence ID" value="KER04007.1"/>
    <property type="molecule type" value="Genomic_DNA"/>
</dbReference>
<proteinExistence type="predicted"/>
<dbReference type="GO" id="GO:0003677">
    <property type="term" value="F:DNA binding"/>
    <property type="evidence" value="ECO:0007669"/>
    <property type="project" value="InterPro"/>
</dbReference>
<evidence type="ECO:0000313" key="1">
    <source>
        <dbReference type="EMBL" id="KER04007.1"/>
    </source>
</evidence>
<dbReference type="RefSeq" id="WP_021324442.1">
    <property type="nucleotide sequence ID" value="NZ_CAWLUD010000019.1"/>
</dbReference>
<dbReference type="InterPro" id="IPR010982">
    <property type="entry name" value="Lambda_DNA-bd_dom_sf"/>
</dbReference>
<reference evidence="1 2" key="1">
    <citation type="submission" date="2014-03" db="EMBL/GenBank/DDBJ databases">
        <title>Draft Genome of Photorhabdus temperata Meg1.</title>
        <authorList>
            <person name="Hurst S.G.IV."/>
            <person name="Morris K."/>
            <person name="Thomas K."/>
            <person name="Tisa L.S."/>
        </authorList>
    </citation>
    <scope>NUCLEOTIDE SEQUENCE [LARGE SCALE GENOMIC DNA]</scope>
    <source>
        <strain evidence="1 2">Meg1</strain>
    </source>
</reference>
<gene>
    <name evidence="1" type="ORF">MEG1DRAFT_01287</name>
</gene>
<dbReference type="Proteomes" id="UP000028002">
    <property type="component" value="Unassembled WGS sequence"/>
</dbReference>
<dbReference type="AlphaFoldDB" id="A0A081RZA4"/>
<accession>A0A081RZA4</accession>
<evidence type="ECO:0008006" key="3">
    <source>
        <dbReference type="Google" id="ProtNLM"/>
    </source>
</evidence>
<dbReference type="InterPro" id="IPR001387">
    <property type="entry name" value="Cro/C1-type_HTH"/>
</dbReference>
<dbReference type="CDD" id="cd00093">
    <property type="entry name" value="HTH_XRE"/>
    <property type="match status" value="1"/>
</dbReference>
<protein>
    <recommendedName>
        <fullName evidence="3">HTH cro/C1-type domain-containing protein</fullName>
    </recommendedName>
</protein>
<comment type="caution">
    <text evidence="1">The sequence shown here is derived from an EMBL/GenBank/DDBJ whole genome shotgun (WGS) entry which is preliminary data.</text>
</comment>
<name>A0A081RZA4_PHOTE</name>
<organism evidence="1 2">
    <name type="scientific">Photorhabdus temperata subsp. temperata Meg1</name>
    <dbReference type="NCBI Taxonomy" id="1393735"/>
    <lineage>
        <taxon>Bacteria</taxon>
        <taxon>Pseudomonadati</taxon>
        <taxon>Pseudomonadota</taxon>
        <taxon>Gammaproteobacteria</taxon>
        <taxon>Enterobacterales</taxon>
        <taxon>Morganellaceae</taxon>
        <taxon>Photorhabdus</taxon>
    </lineage>
</organism>
<dbReference type="Gene3D" id="1.10.260.40">
    <property type="entry name" value="lambda repressor-like DNA-binding domains"/>
    <property type="match status" value="1"/>
</dbReference>
<sequence>MIGKRLKIARVNADLTQADLGLRAGFNEVYSPDFSLACWFAEVPDVPEAYFYIVVGDLTTLILQYHQYKKKNPDYVVFMRHQ</sequence>